<dbReference type="PANTHER" id="PTHR21043">
    <property type="entry name" value="IOJAP SUPERFAMILY ORTHOLOG"/>
    <property type="match status" value="1"/>
</dbReference>
<dbReference type="AlphaFoldDB" id="A0AA85BZC7"/>
<dbReference type="GO" id="GO:0005739">
    <property type="term" value="C:mitochondrion"/>
    <property type="evidence" value="ECO:0007669"/>
    <property type="project" value="TreeGrafter"/>
</dbReference>
<name>A0AA85BZC7_9TREM</name>
<dbReference type="Proteomes" id="UP000050791">
    <property type="component" value="Unassembled WGS sequence"/>
</dbReference>
<dbReference type="WBParaSite" id="SMTH1_87030.1">
    <property type="protein sequence ID" value="SMTH1_87030.1"/>
    <property type="gene ID" value="SMTH1_87030"/>
</dbReference>
<dbReference type="SUPFAM" id="SSF81301">
    <property type="entry name" value="Nucleotidyltransferase"/>
    <property type="match status" value="1"/>
</dbReference>
<organism evidence="2 3">
    <name type="scientific">Schistosoma mattheei</name>
    <dbReference type="NCBI Taxonomy" id="31246"/>
    <lineage>
        <taxon>Eukaryota</taxon>
        <taxon>Metazoa</taxon>
        <taxon>Spiralia</taxon>
        <taxon>Lophotrochozoa</taxon>
        <taxon>Platyhelminthes</taxon>
        <taxon>Trematoda</taxon>
        <taxon>Digenea</taxon>
        <taxon>Strigeidida</taxon>
        <taxon>Schistosomatoidea</taxon>
        <taxon>Schistosomatidae</taxon>
        <taxon>Schistosoma</taxon>
    </lineage>
</organism>
<dbReference type="Gene3D" id="3.30.460.10">
    <property type="entry name" value="Beta Polymerase, domain 2"/>
    <property type="match status" value="1"/>
</dbReference>
<dbReference type="GO" id="GO:0017148">
    <property type="term" value="P:negative regulation of translation"/>
    <property type="evidence" value="ECO:0007669"/>
    <property type="project" value="TreeGrafter"/>
</dbReference>
<reference evidence="3" key="1">
    <citation type="submission" date="2023-11" db="UniProtKB">
        <authorList>
            <consortium name="WormBaseParasite"/>
        </authorList>
    </citation>
    <scope>IDENTIFICATION</scope>
</reference>
<sequence>MITRLLLIVTISIKLRLYTKKNSSEFNNHSSGHYCTESKSPIEQESINNNVEEDTVFEVYDEHWEVNPVVEQLHISPKTRPEENLSFIRMENLFDIPELVEALKRENIRDIVCLNVDRNFLAPYMVIGNGVSKRHIQNTVVHIHKLLKYKLRNTSIPIPLFQGIDGSCEWIAVDMSTIFLHLFLPSTRLKYDLESLWGVGPQYDDQLFQKNTAELPNRNFNWEQLLSEIQQAKQC</sequence>
<dbReference type="InterPro" id="IPR043519">
    <property type="entry name" value="NT_sf"/>
</dbReference>
<dbReference type="Pfam" id="PF02410">
    <property type="entry name" value="RsfS"/>
    <property type="match status" value="1"/>
</dbReference>
<evidence type="ECO:0000313" key="2">
    <source>
        <dbReference type="Proteomes" id="UP000050791"/>
    </source>
</evidence>
<evidence type="ECO:0008006" key="4">
    <source>
        <dbReference type="Google" id="ProtNLM"/>
    </source>
</evidence>
<dbReference type="InterPro" id="IPR004394">
    <property type="entry name" value="Iojap/RsfS/C7orf30"/>
</dbReference>
<accession>A0AA85BZC7</accession>
<dbReference type="PANTHER" id="PTHR21043:SF0">
    <property type="entry name" value="MITOCHONDRIAL ASSEMBLY OF RIBOSOMAL LARGE SUBUNIT PROTEIN 1"/>
    <property type="match status" value="1"/>
</dbReference>
<proteinExistence type="inferred from homology"/>
<evidence type="ECO:0000256" key="1">
    <source>
        <dbReference type="ARBA" id="ARBA00010574"/>
    </source>
</evidence>
<dbReference type="GO" id="GO:0043023">
    <property type="term" value="F:ribosomal large subunit binding"/>
    <property type="evidence" value="ECO:0007669"/>
    <property type="project" value="TreeGrafter"/>
</dbReference>
<protein>
    <recommendedName>
        <fullName evidence="4">Mitochondrial assembly of ribosomal large subunit protein 1</fullName>
    </recommendedName>
</protein>
<comment type="similarity">
    <text evidence="1">Belongs to the Iojap/RsfS family.</text>
</comment>
<dbReference type="GO" id="GO:0090071">
    <property type="term" value="P:negative regulation of ribosome biogenesis"/>
    <property type="evidence" value="ECO:0007669"/>
    <property type="project" value="TreeGrafter"/>
</dbReference>
<evidence type="ECO:0000313" key="3">
    <source>
        <dbReference type="WBParaSite" id="SMTH1_87030.1"/>
    </source>
</evidence>